<feature type="region of interest" description="Disordered" evidence="1">
    <location>
        <begin position="26"/>
        <end position="60"/>
    </location>
</feature>
<protein>
    <submittedName>
        <fullName evidence="2">Uncharacterized protein</fullName>
    </submittedName>
</protein>
<accession>A0A4C1SRA1</accession>
<keyword evidence="3" id="KW-1185">Reference proteome</keyword>
<organism evidence="2 3">
    <name type="scientific">Eumeta variegata</name>
    <name type="common">Bagworm moth</name>
    <name type="synonym">Eumeta japonica</name>
    <dbReference type="NCBI Taxonomy" id="151549"/>
    <lineage>
        <taxon>Eukaryota</taxon>
        <taxon>Metazoa</taxon>
        <taxon>Ecdysozoa</taxon>
        <taxon>Arthropoda</taxon>
        <taxon>Hexapoda</taxon>
        <taxon>Insecta</taxon>
        <taxon>Pterygota</taxon>
        <taxon>Neoptera</taxon>
        <taxon>Endopterygota</taxon>
        <taxon>Lepidoptera</taxon>
        <taxon>Glossata</taxon>
        <taxon>Ditrysia</taxon>
        <taxon>Tineoidea</taxon>
        <taxon>Psychidae</taxon>
        <taxon>Oiketicinae</taxon>
        <taxon>Eumeta</taxon>
    </lineage>
</organism>
<feature type="region of interest" description="Disordered" evidence="1">
    <location>
        <begin position="91"/>
        <end position="128"/>
    </location>
</feature>
<dbReference type="Proteomes" id="UP000299102">
    <property type="component" value="Unassembled WGS sequence"/>
</dbReference>
<feature type="compositionally biased region" description="Polar residues" evidence="1">
    <location>
        <begin position="29"/>
        <end position="38"/>
    </location>
</feature>
<feature type="compositionally biased region" description="Low complexity" evidence="1">
    <location>
        <begin position="116"/>
        <end position="125"/>
    </location>
</feature>
<evidence type="ECO:0000256" key="1">
    <source>
        <dbReference type="SAM" id="MobiDB-lite"/>
    </source>
</evidence>
<reference evidence="2 3" key="1">
    <citation type="journal article" date="2019" name="Commun. Biol.">
        <title>The bagworm genome reveals a unique fibroin gene that provides high tensile strength.</title>
        <authorList>
            <person name="Kono N."/>
            <person name="Nakamura H."/>
            <person name="Ohtoshi R."/>
            <person name="Tomita M."/>
            <person name="Numata K."/>
            <person name="Arakawa K."/>
        </authorList>
    </citation>
    <scope>NUCLEOTIDE SEQUENCE [LARGE SCALE GENOMIC DNA]</scope>
</reference>
<sequence>MIGDGYLKANFIRIISVVCGRKTIGGRSTAKQPLTTRKTVYGPPPPPTASSVPDVAKRIGSHDRRRIKPINNPYCSRPRIVFVTISRHNRAEGCARPRPRRARASRAGGGRRRGESASTPRAGVRTARRRRRIAAFRVPRLKITN</sequence>
<dbReference type="EMBL" id="BGZK01000011">
    <property type="protein sequence ID" value="GBP03720.1"/>
    <property type="molecule type" value="Genomic_DNA"/>
</dbReference>
<name>A0A4C1SRA1_EUMVA</name>
<gene>
    <name evidence="2" type="ORF">EVAR_2452_1</name>
</gene>
<proteinExistence type="predicted"/>
<evidence type="ECO:0000313" key="3">
    <source>
        <dbReference type="Proteomes" id="UP000299102"/>
    </source>
</evidence>
<evidence type="ECO:0000313" key="2">
    <source>
        <dbReference type="EMBL" id="GBP03720.1"/>
    </source>
</evidence>
<comment type="caution">
    <text evidence="2">The sequence shown here is derived from an EMBL/GenBank/DDBJ whole genome shotgun (WGS) entry which is preliminary data.</text>
</comment>
<dbReference type="AlphaFoldDB" id="A0A4C1SRA1"/>